<reference evidence="2 3" key="1">
    <citation type="submission" date="2018-07" db="EMBL/GenBank/DDBJ databases">
        <title>Complete genome sequence of a Pseudomonas plecoglossicida strain pathogenic to the marine fish, Larimichthys crocea.</title>
        <authorList>
            <person name="Tao Z."/>
        </authorList>
    </citation>
    <scope>NUCLEOTIDE SEQUENCE [LARGE SCALE GENOMIC DNA]</scope>
    <source>
        <strain evidence="2 3">XSDHY-P</strain>
    </source>
</reference>
<dbReference type="Proteomes" id="UP000256503">
    <property type="component" value="Chromosome"/>
</dbReference>
<evidence type="ECO:0008006" key="4">
    <source>
        <dbReference type="Google" id="ProtNLM"/>
    </source>
</evidence>
<gene>
    <name evidence="2" type="ORF">DVB73_24025</name>
</gene>
<dbReference type="RefSeq" id="WP_028625113.1">
    <property type="nucleotide sequence ID" value="NZ_BSOM01000001.1"/>
</dbReference>
<evidence type="ECO:0000256" key="1">
    <source>
        <dbReference type="SAM" id="Phobius"/>
    </source>
</evidence>
<protein>
    <recommendedName>
        <fullName evidence="4">DUF3094 domain-containing protein</fullName>
    </recommendedName>
</protein>
<keyword evidence="1" id="KW-1133">Transmembrane helix</keyword>
<feature type="transmembrane region" description="Helical" evidence="1">
    <location>
        <begin position="34"/>
        <end position="56"/>
    </location>
</feature>
<dbReference type="GeneID" id="49616498"/>
<dbReference type="EMBL" id="CP031146">
    <property type="protein sequence ID" value="AXM98642.1"/>
    <property type="molecule type" value="Genomic_DNA"/>
</dbReference>
<keyword evidence="1" id="KW-0812">Transmembrane</keyword>
<name>A0AAD0R1U9_PSEDL</name>
<accession>A0AAD0R1U9</accession>
<evidence type="ECO:0000313" key="2">
    <source>
        <dbReference type="EMBL" id="AXM98642.1"/>
    </source>
</evidence>
<keyword evidence="1" id="KW-0472">Membrane</keyword>
<evidence type="ECO:0000313" key="3">
    <source>
        <dbReference type="Proteomes" id="UP000256503"/>
    </source>
</evidence>
<organism evidence="2 3">
    <name type="scientific">Pseudomonas plecoglossicida</name>
    <dbReference type="NCBI Taxonomy" id="70775"/>
    <lineage>
        <taxon>Bacteria</taxon>
        <taxon>Pseudomonadati</taxon>
        <taxon>Pseudomonadota</taxon>
        <taxon>Gammaproteobacteria</taxon>
        <taxon>Pseudomonadales</taxon>
        <taxon>Pseudomonadaceae</taxon>
        <taxon>Pseudomonas</taxon>
    </lineage>
</organism>
<dbReference type="AlphaFoldDB" id="A0AAD0R1U9"/>
<sequence length="59" mass="6786">MQRITPESAEQFQRDLKELDEEIRNATRFSPWQFLLLLSLGAGITLVAITAFVLLLRQP</sequence>
<proteinExistence type="predicted"/>